<dbReference type="Gene3D" id="6.10.250.690">
    <property type="match status" value="1"/>
</dbReference>
<dbReference type="InterPro" id="IPR001867">
    <property type="entry name" value="OmpR/PhoB-type_DNA-bd"/>
</dbReference>
<dbReference type="GO" id="GO:0032993">
    <property type="term" value="C:protein-DNA complex"/>
    <property type="evidence" value="ECO:0007669"/>
    <property type="project" value="TreeGrafter"/>
</dbReference>
<dbReference type="GO" id="GO:0000976">
    <property type="term" value="F:transcription cis-regulatory region binding"/>
    <property type="evidence" value="ECO:0007669"/>
    <property type="project" value="TreeGrafter"/>
</dbReference>
<dbReference type="GO" id="GO:0000156">
    <property type="term" value="F:phosphorelay response regulator activity"/>
    <property type="evidence" value="ECO:0007669"/>
    <property type="project" value="TreeGrafter"/>
</dbReference>
<dbReference type="PANTHER" id="PTHR48111">
    <property type="entry name" value="REGULATOR OF RPOS"/>
    <property type="match status" value="1"/>
</dbReference>
<keyword evidence="5" id="KW-0804">Transcription</keyword>
<dbReference type="InterPro" id="IPR036388">
    <property type="entry name" value="WH-like_DNA-bd_sf"/>
</dbReference>
<keyword evidence="11" id="KW-1185">Reference proteome</keyword>
<proteinExistence type="predicted"/>
<dbReference type="SMART" id="SM00862">
    <property type="entry name" value="Trans_reg_C"/>
    <property type="match status" value="1"/>
</dbReference>
<keyword evidence="3" id="KW-0805">Transcription regulation</keyword>
<evidence type="ECO:0000256" key="5">
    <source>
        <dbReference type="ARBA" id="ARBA00023163"/>
    </source>
</evidence>
<dbReference type="AlphaFoldDB" id="A0A545T659"/>
<dbReference type="PROSITE" id="PS50110">
    <property type="entry name" value="RESPONSE_REGULATORY"/>
    <property type="match status" value="1"/>
</dbReference>
<dbReference type="Proteomes" id="UP000319732">
    <property type="component" value="Unassembled WGS sequence"/>
</dbReference>
<dbReference type="FunFam" id="3.40.50.2300:FF:000001">
    <property type="entry name" value="DNA-binding response regulator PhoB"/>
    <property type="match status" value="1"/>
</dbReference>
<evidence type="ECO:0000256" key="6">
    <source>
        <dbReference type="PROSITE-ProRule" id="PRU00169"/>
    </source>
</evidence>
<sequence length="233" mass="26653">MRGSTVLIVEDDSALLRGLKDNFAAKDYDVHTAMEGEAGLRLAFTLKPDLIILDIMLPMRNGFDICRRVREAGLDMPIIMLTAKGCEGDVIRGLNLGADDYVTKPFSVRELLARANAFLRRHRKPAADIVRFDDFEFNLTSRKLTQGDQYIPLTPKEHGLLELFVRRPGRSLTRDTILTVVWHNKLLITPRSVDRCVNTLRQKIEPDSRLPRYIKSVRDVGYRFDMPVEERSV</sequence>
<feature type="domain" description="Response regulatory" evidence="8">
    <location>
        <begin position="5"/>
        <end position="119"/>
    </location>
</feature>
<gene>
    <name evidence="10" type="ORF">FKG94_18655</name>
</gene>
<keyword evidence="4 7" id="KW-0238">DNA-binding</keyword>
<dbReference type="InterPro" id="IPR039420">
    <property type="entry name" value="WalR-like"/>
</dbReference>
<reference evidence="10 11" key="1">
    <citation type="submission" date="2019-06" db="EMBL/GenBank/DDBJ databases">
        <title>Whole genome sequence for Cellvibrionaceae sp. R142.</title>
        <authorList>
            <person name="Wang G."/>
        </authorList>
    </citation>
    <scope>NUCLEOTIDE SEQUENCE [LARGE SCALE GENOMIC DNA]</scope>
    <source>
        <strain evidence="10 11">R142</strain>
    </source>
</reference>
<feature type="modified residue" description="4-aspartylphosphate" evidence="6">
    <location>
        <position position="54"/>
    </location>
</feature>
<dbReference type="GO" id="GO:0005829">
    <property type="term" value="C:cytosol"/>
    <property type="evidence" value="ECO:0007669"/>
    <property type="project" value="TreeGrafter"/>
</dbReference>
<evidence type="ECO:0000313" key="10">
    <source>
        <dbReference type="EMBL" id="TQV72709.1"/>
    </source>
</evidence>
<keyword evidence="1 6" id="KW-0597">Phosphoprotein</keyword>
<dbReference type="Gene3D" id="3.40.50.2300">
    <property type="match status" value="1"/>
</dbReference>
<protein>
    <submittedName>
        <fullName evidence="10">Response regulator transcription factor</fullName>
    </submittedName>
</protein>
<evidence type="ECO:0000256" key="7">
    <source>
        <dbReference type="PROSITE-ProRule" id="PRU01091"/>
    </source>
</evidence>
<dbReference type="EMBL" id="VHSG01000019">
    <property type="protein sequence ID" value="TQV72709.1"/>
    <property type="molecule type" value="Genomic_DNA"/>
</dbReference>
<dbReference type="RefSeq" id="WP_142928439.1">
    <property type="nucleotide sequence ID" value="NZ_ML660098.1"/>
</dbReference>
<dbReference type="Pfam" id="PF00486">
    <property type="entry name" value="Trans_reg_C"/>
    <property type="match status" value="1"/>
</dbReference>
<accession>A0A545T659</accession>
<feature type="domain" description="OmpR/PhoB-type" evidence="9">
    <location>
        <begin position="127"/>
        <end position="226"/>
    </location>
</feature>
<evidence type="ECO:0000256" key="1">
    <source>
        <dbReference type="ARBA" id="ARBA00022553"/>
    </source>
</evidence>
<evidence type="ECO:0000259" key="9">
    <source>
        <dbReference type="PROSITE" id="PS51755"/>
    </source>
</evidence>
<dbReference type="InterPro" id="IPR011006">
    <property type="entry name" value="CheY-like_superfamily"/>
</dbReference>
<dbReference type="InterPro" id="IPR001789">
    <property type="entry name" value="Sig_transdc_resp-reg_receiver"/>
</dbReference>
<organism evidence="10 11">
    <name type="scientific">Exilibacterium tricleocarpae</name>
    <dbReference type="NCBI Taxonomy" id="2591008"/>
    <lineage>
        <taxon>Bacteria</taxon>
        <taxon>Pseudomonadati</taxon>
        <taxon>Pseudomonadota</taxon>
        <taxon>Gammaproteobacteria</taxon>
        <taxon>Cellvibrionales</taxon>
        <taxon>Cellvibrionaceae</taxon>
        <taxon>Exilibacterium</taxon>
    </lineage>
</organism>
<dbReference type="Pfam" id="PF00072">
    <property type="entry name" value="Response_reg"/>
    <property type="match status" value="1"/>
</dbReference>
<name>A0A545T659_9GAMM</name>
<dbReference type="GO" id="GO:0006355">
    <property type="term" value="P:regulation of DNA-templated transcription"/>
    <property type="evidence" value="ECO:0007669"/>
    <property type="project" value="InterPro"/>
</dbReference>
<dbReference type="SMART" id="SM00448">
    <property type="entry name" value="REC"/>
    <property type="match status" value="1"/>
</dbReference>
<keyword evidence="2" id="KW-0902">Two-component regulatory system</keyword>
<evidence type="ECO:0000256" key="3">
    <source>
        <dbReference type="ARBA" id="ARBA00023015"/>
    </source>
</evidence>
<dbReference type="PANTHER" id="PTHR48111:SF40">
    <property type="entry name" value="PHOSPHATE REGULON TRANSCRIPTIONAL REGULATORY PROTEIN PHOB"/>
    <property type="match status" value="1"/>
</dbReference>
<evidence type="ECO:0000259" key="8">
    <source>
        <dbReference type="PROSITE" id="PS50110"/>
    </source>
</evidence>
<dbReference type="CDD" id="cd00383">
    <property type="entry name" value="trans_reg_C"/>
    <property type="match status" value="1"/>
</dbReference>
<dbReference type="Gene3D" id="1.10.10.10">
    <property type="entry name" value="Winged helix-like DNA-binding domain superfamily/Winged helix DNA-binding domain"/>
    <property type="match status" value="1"/>
</dbReference>
<evidence type="ECO:0000313" key="11">
    <source>
        <dbReference type="Proteomes" id="UP000319732"/>
    </source>
</evidence>
<dbReference type="CDD" id="cd17574">
    <property type="entry name" value="REC_OmpR"/>
    <property type="match status" value="1"/>
</dbReference>
<dbReference type="OrthoDB" id="9802426at2"/>
<evidence type="ECO:0000256" key="4">
    <source>
        <dbReference type="ARBA" id="ARBA00023125"/>
    </source>
</evidence>
<feature type="DNA-binding region" description="OmpR/PhoB-type" evidence="7">
    <location>
        <begin position="127"/>
        <end position="226"/>
    </location>
</feature>
<comment type="caution">
    <text evidence="10">The sequence shown here is derived from an EMBL/GenBank/DDBJ whole genome shotgun (WGS) entry which is preliminary data.</text>
</comment>
<dbReference type="PROSITE" id="PS51755">
    <property type="entry name" value="OMPR_PHOB"/>
    <property type="match status" value="1"/>
</dbReference>
<evidence type="ECO:0000256" key="2">
    <source>
        <dbReference type="ARBA" id="ARBA00023012"/>
    </source>
</evidence>
<dbReference type="SUPFAM" id="SSF52172">
    <property type="entry name" value="CheY-like"/>
    <property type="match status" value="1"/>
</dbReference>